<gene>
    <name evidence="1" type="ORF">RKE40_05990</name>
</gene>
<reference evidence="1 2" key="1">
    <citation type="submission" date="2023-09" db="EMBL/GenBank/DDBJ databases">
        <title>Whole genome shotgun sequencing (WGS) of Bosea sp. ZW T0_25, isolated from stored onions (Allium cepa).</title>
        <authorList>
            <person name="Stoll D.A."/>
            <person name="Huch M."/>
        </authorList>
    </citation>
    <scope>NUCLEOTIDE SEQUENCE [LARGE SCALE GENOMIC DNA]</scope>
    <source>
        <strain evidence="1 2">ZW T0_25</strain>
    </source>
</reference>
<protein>
    <submittedName>
        <fullName evidence="1">Uncharacterized protein</fullName>
    </submittedName>
</protein>
<sequence>MRLSTDYLNRHSEALMLLEMVPMDRAILVELRAWRAVSYSEHFEASSLRCAAEAREAYRQLGAREVAGFDELCAAMDRLVLTATALLDEMPDSEDPALIVDVACLSLRRLIARAAAFINANGQGDAANIDPGVVQAEVDALIAG</sequence>
<dbReference type="RefSeq" id="WP_316017326.1">
    <property type="nucleotide sequence ID" value="NZ_JAWDID010000006.1"/>
</dbReference>
<proteinExistence type="predicted"/>
<evidence type="ECO:0000313" key="2">
    <source>
        <dbReference type="Proteomes" id="UP001254257"/>
    </source>
</evidence>
<comment type="caution">
    <text evidence="1">The sequence shown here is derived from an EMBL/GenBank/DDBJ whole genome shotgun (WGS) entry which is preliminary data.</text>
</comment>
<evidence type="ECO:0000313" key="1">
    <source>
        <dbReference type="EMBL" id="MDU0339419.1"/>
    </source>
</evidence>
<dbReference type="Proteomes" id="UP001254257">
    <property type="component" value="Unassembled WGS sequence"/>
</dbReference>
<keyword evidence="2" id="KW-1185">Reference proteome</keyword>
<dbReference type="EMBL" id="JAWDID010000006">
    <property type="protein sequence ID" value="MDU0339419.1"/>
    <property type="molecule type" value="Genomic_DNA"/>
</dbReference>
<organism evidence="1 2">
    <name type="scientific">Bosea rubneri</name>
    <dbReference type="NCBI Taxonomy" id="3075434"/>
    <lineage>
        <taxon>Bacteria</taxon>
        <taxon>Pseudomonadati</taxon>
        <taxon>Pseudomonadota</taxon>
        <taxon>Alphaproteobacteria</taxon>
        <taxon>Hyphomicrobiales</taxon>
        <taxon>Boseaceae</taxon>
        <taxon>Bosea</taxon>
    </lineage>
</organism>
<accession>A0ABU3S3R6</accession>
<name>A0ABU3S3R6_9HYPH</name>